<organism evidence="4 5">
    <name type="scientific">Bosea minatitlanensis</name>
    <dbReference type="NCBI Taxonomy" id="128782"/>
    <lineage>
        <taxon>Bacteria</taxon>
        <taxon>Pseudomonadati</taxon>
        <taxon>Pseudomonadota</taxon>
        <taxon>Alphaproteobacteria</taxon>
        <taxon>Hyphomicrobiales</taxon>
        <taxon>Boseaceae</taxon>
        <taxon>Bosea</taxon>
    </lineage>
</organism>
<dbReference type="PANTHER" id="PTHR37813:SF1">
    <property type="entry name" value="FELS-2 PROPHAGE PROTEIN"/>
    <property type="match status" value="1"/>
</dbReference>
<name>A0ABW0F169_9HYPH</name>
<evidence type="ECO:0000256" key="1">
    <source>
        <dbReference type="ARBA" id="ARBA00022612"/>
    </source>
</evidence>
<protein>
    <submittedName>
        <fullName evidence="4">Phage tail tape measure protein</fullName>
    </submittedName>
</protein>
<dbReference type="Proteomes" id="UP001595976">
    <property type="component" value="Unassembled WGS sequence"/>
</dbReference>
<sequence length="813" mass="84748">MADMRVRLLLDLVNRLSPGAKTAARDIKQVKDAARDLRRERAGDGLAAGLRKVPPAARSASKELRGVGQAARQVSRERGPARLSRDLDKAAASAARLRREMVRSGAADLGAAAGGRGAALLAAGRGALLPLAGAYGGYRAGSAVVRGTVGNSISFEKAMADVRKKVDGMDDPAALAKMERAVSKWAIAYGRTREEVAAMVAEAGAAGVSRADMPEFIRTAIAAATAWDATADQTSNALAKIKAATGWGNKELGEFVDKVNALADAGSAKEMDVVDMFQRAGAAAKAAGVDFDASLAFLTAMNNVAIAPEVASRGFAAFSSRLRTASGQGKKVADGLKDLGLTPKGVEKGMKTNATGTMIDVLERLEKSADKASVAIKIFGREWWDEVARAGQALPEIRKNLAIVRDRKNWDGSAQNSLNIELSTTDKHLKRLSALTSEVGDKLGRWALPAINEGVERIIAGMDLLEKRAADQAQARADRTAEDNTAGRVAAGEALTPEERERMATDAAYRNRIQSRAEAKRTDRANLGITNNMRLGELEREREQISGSIETRRRAGATSEQLAYSLRRLEAILAEIRSLDPSRAPAAVDPRRPADQEERGQADRGEALALQERIIQLESRLRALDSLATLSSNPADRAGFATDKQPFLRRRAAAEAAWRNRIAPGAMAAGTFGLGVGGIPATARPSGAGPGILSFGTSVNGWAQSVRNDLDIDLGPAGMTMMERLTAGIQSGGAAAQAAAGGVKDGITGAFGGADLSGAGAAMMATLESGIRIGGARAVAAAQGVAAQVKAVAGAAGGAARGRINGALHDGVE</sequence>
<evidence type="ECO:0000259" key="3">
    <source>
        <dbReference type="Pfam" id="PF10145"/>
    </source>
</evidence>
<comment type="caution">
    <text evidence="4">The sequence shown here is derived from an EMBL/GenBank/DDBJ whole genome shotgun (WGS) entry which is preliminary data.</text>
</comment>
<dbReference type="Pfam" id="PF10145">
    <property type="entry name" value="PhageMin_Tail"/>
    <property type="match status" value="1"/>
</dbReference>
<accession>A0ABW0F169</accession>
<evidence type="ECO:0000313" key="5">
    <source>
        <dbReference type="Proteomes" id="UP001595976"/>
    </source>
</evidence>
<feature type="compositionally biased region" description="Basic and acidic residues" evidence="2">
    <location>
        <begin position="589"/>
        <end position="604"/>
    </location>
</feature>
<feature type="region of interest" description="Disordered" evidence="2">
    <location>
        <begin position="581"/>
        <end position="604"/>
    </location>
</feature>
<dbReference type="RefSeq" id="WP_260347677.1">
    <property type="nucleotide sequence ID" value="NZ_JAOAOS010000001.1"/>
</dbReference>
<proteinExistence type="predicted"/>
<evidence type="ECO:0000313" key="4">
    <source>
        <dbReference type="EMBL" id="MFC5292264.1"/>
    </source>
</evidence>
<keyword evidence="5" id="KW-1185">Reference proteome</keyword>
<dbReference type="NCBIfam" id="TIGR01760">
    <property type="entry name" value="tape_meas_TP901"/>
    <property type="match status" value="1"/>
</dbReference>
<gene>
    <name evidence="4" type="ORF">ACFPK2_04580</name>
</gene>
<keyword evidence="1" id="KW-1188">Viral release from host cell</keyword>
<feature type="domain" description="Phage tail tape measure protein" evidence="3">
    <location>
        <begin position="184"/>
        <end position="380"/>
    </location>
</feature>
<dbReference type="PANTHER" id="PTHR37813">
    <property type="entry name" value="FELS-2 PROPHAGE PROTEIN"/>
    <property type="match status" value="1"/>
</dbReference>
<evidence type="ECO:0000256" key="2">
    <source>
        <dbReference type="SAM" id="MobiDB-lite"/>
    </source>
</evidence>
<dbReference type="EMBL" id="JBHSLI010000001">
    <property type="protein sequence ID" value="MFC5292264.1"/>
    <property type="molecule type" value="Genomic_DNA"/>
</dbReference>
<reference evidence="5" key="1">
    <citation type="journal article" date="2019" name="Int. J. Syst. Evol. Microbiol.">
        <title>The Global Catalogue of Microorganisms (GCM) 10K type strain sequencing project: providing services to taxonomists for standard genome sequencing and annotation.</title>
        <authorList>
            <consortium name="The Broad Institute Genomics Platform"/>
            <consortium name="The Broad Institute Genome Sequencing Center for Infectious Disease"/>
            <person name="Wu L."/>
            <person name="Ma J."/>
        </authorList>
    </citation>
    <scope>NUCLEOTIDE SEQUENCE [LARGE SCALE GENOMIC DNA]</scope>
    <source>
        <strain evidence="5">CGMCC 1.15643</strain>
    </source>
</reference>
<dbReference type="InterPro" id="IPR010090">
    <property type="entry name" value="Phage_tape_meas"/>
</dbReference>